<dbReference type="PANTHER" id="PTHR21212">
    <property type="entry name" value="BERNARDINELLI-SEIP CONGENITAL LIPODYSTROPHY 2 HOMOLOG BSCL2 PROTEIN"/>
    <property type="match status" value="1"/>
</dbReference>
<dbReference type="GO" id="GO:0140042">
    <property type="term" value="P:lipid droplet formation"/>
    <property type="evidence" value="ECO:0007669"/>
    <property type="project" value="UniProtKB-ARBA"/>
</dbReference>
<keyword evidence="5" id="KW-0443">Lipid metabolism</keyword>
<comment type="subcellular location">
    <subcellularLocation>
        <location evidence="1">Endoplasmic reticulum membrane</location>
        <topology evidence="1">Multi-pass membrane protein</topology>
    </subcellularLocation>
</comment>
<dbReference type="InterPro" id="IPR009617">
    <property type="entry name" value="Seipin"/>
</dbReference>
<evidence type="ECO:0000256" key="2">
    <source>
        <dbReference type="ARBA" id="ARBA00022692"/>
    </source>
</evidence>
<feature type="region of interest" description="Disordered" evidence="7">
    <location>
        <begin position="39"/>
        <end position="58"/>
    </location>
</feature>
<evidence type="ECO:0000313" key="9">
    <source>
        <dbReference type="EMBL" id="KAE7996364.1"/>
    </source>
</evidence>
<sequence>MESSDPNTEDDDVYFDALDDFPFYDCLSSLTAEPELYSSSLTFSAPNPSPDTPSASTLRRRHFSRRVLSGRVSNDSSLDLDLDSDSTLSFEILAEPDTKPSFRQRKYGIDRNANQKPDPEPTQERVTLVSPAQGSNSTITTVTDIQVDDDSAESAAGLSDLSFNLLVFVAGLVIKAINFQINLFITFITFPLLLLYHSYALITNPFQTVRRGRDHLIQRLSKLGDTVRESASPWLNDWSREHSWVLKVVLRCAWGLLWSVYVCVVLCGLLVSSVAVSGILMRYLVEEPIQMKEVLIFDYTKHSPVTYVPVASCGCVGCGEDCEEKISGFRVAPPGHRLQATVSLTLPESEYNRNLGVFQIRIDFISASGKTLASSSHPCMLQFKSEPVRLLLTFLKIAPLVAGYVSESQTLNLKFRGFTEGDMATACLKVVIEQRAEYRPGAGIPEIYDASLILESELPLFKRIIWYWKKTIFIWISMTSFMMQLLFTLVCCRPIIIPKARPREGSARSSAARNSLPAQG</sequence>
<keyword evidence="3" id="KW-0256">Endoplasmic reticulum</keyword>
<keyword evidence="2 8" id="KW-0812">Transmembrane</keyword>
<feature type="transmembrane region" description="Helical" evidence="8">
    <location>
        <begin position="181"/>
        <end position="202"/>
    </location>
</feature>
<keyword evidence="6 8" id="KW-0472">Membrane</keyword>
<accession>A0A5N6QDC9</accession>
<dbReference type="PANTHER" id="PTHR21212:SF0">
    <property type="entry name" value="SEIPIN"/>
    <property type="match status" value="1"/>
</dbReference>
<feature type="compositionally biased region" description="Polar residues" evidence="7">
    <location>
        <begin position="39"/>
        <end position="57"/>
    </location>
</feature>
<dbReference type="CDD" id="cd23995">
    <property type="entry name" value="Seipin_BSCL2_like"/>
    <property type="match status" value="1"/>
</dbReference>
<evidence type="ECO:0000256" key="4">
    <source>
        <dbReference type="ARBA" id="ARBA00022989"/>
    </source>
</evidence>
<dbReference type="EMBL" id="CM017321">
    <property type="protein sequence ID" value="KAE7996364.1"/>
    <property type="molecule type" value="Genomic_DNA"/>
</dbReference>
<evidence type="ECO:0000256" key="7">
    <source>
        <dbReference type="SAM" id="MobiDB-lite"/>
    </source>
</evidence>
<feature type="transmembrane region" description="Helical" evidence="8">
    <location>
        <begin position="258"/>
        <end position="285"/>
    </location>
</feature>
<evidence type="ECO:0000256" key="1">
    <source>
        <dbReference type="ARBA" id="ARBA00004477"/>
    </source>
</evidence>
<keyword evidence="10" id="KW-1185">Reference proteome</keyword>
<dbReference type="Proteomes" id="UP000327013">
    <property type="component" value="Chromosome 1"/>
</dbReference>
<dbReference type="GO" id="GO:0005789">
    <property type="term" value="C:endoplasmic reticulum membrane"/>
    <property type="evidence" value="ECO:0007669"/>
    <property type="project" value="UniProtKB-SubCell"/>
</dbReference>
<evidence type="ECO:0000313" key="10">
    <source>
        <dbReference type="Proteomes" id="UP000327013"/>
    </source>
</evidence>
<dbReference type="OrthoDB" id="3990054at2759"/>
<feature type="transmembrane region" description="Helical" evidence="8">
    <location>
        <begin position="472"/>
        <end position="496"/>
    </location>
</feature>
<name>A0A5N6QDC9_9ROSI</name>
<keyword evidence="4 8" id="KW-1133">Transmembrane helix</keyword>
<gene>
    <name evidence="9" type="ORF">FH972_001095</name>
</gene>
<evidence type="ECO:0000256" key="5">
    <source>
        <dbReference type="ARBA" id="ARBA00023098"/>
    </source>
</evidence>
<dbReference type="Pfam" id="PF06775">
    <property type="entry name" value="Seipin"/>
    <property type="match status" value="1"/>
</dbReference>
<proteinExistence type="predicted"/>
<protein>
    <recommendedName>
        <fullName evidence="11">Seipin</fullName>
    </recommendedName>
</protein>
<organism evidence="9 10">
    <name type="scientific">Carpinus fangiana</name>
    <dbReference type="NCBI Taxonomy" id="176857"/>
    <lineage>
        <taxon>Eukaryota</taxon>
        <taxon>Viridiplantae</taxon>
        <taxon>Streptophyta</taxon>
        <taxon>Embryophyta</taxon>
        <taxon>Tracheophyta</taxon>
        <taxon>Spermatophyta</taxon>
        <taxon>Magnoliopsida</taxon>
        <taxon>eudicotyledons</taxon>
        <taxon>Gunneridae</taxon>
        <taxon>Pentapetalae</taxon>
        <taxon>rosids</taxon>
        <taxon>fabids</taxon>
        <taxon>Fagales</taxon>
        <taxon>Betulaceae</taxon>
        <taxon>Carpinus</taxon>
    </lineage>
</organism>
<evidence type="ECO:0000256" key="8">
    <source>
        <dbReference type="SAM" id="Phobius"/>
    </source>
</evidence>
<evidence type="ECO:0008006" key="11">
    <source>
        <dbReference type="Google" id="ProtNLM"/>
    </source>
</evidence>
<dbReference type="AlphaFoldDB" id="A0A5N6QDC9"/>
<evidence type="ECO:0000256" key="3">
    <source>
        <dbReference type="ARBA" id="ARBA00022824"/>
    </source>
</evidence>
<dbReference type="GO" id="GO:0006629">
    <property type="term" value="P:lipid metabolic process"/>
    <property type="evidence" value="ECO:0007669"/>
    <property type="project" value="UniProtKB-KW"/>
</dbReference>
<evidence type="ECO:0000256" key="6">
    <source>
        <dbReference type="ARBA" id="ARBA00023136"/>
    </source>
</evidence>
<reference evidence="9 10" key="1">
    <citation type="submission" date="2019-06" db="EMBL/GenBank/DDBJ databases">
        <title>A chromosomal-level reference genome of Carpinus fangiana (Coryloideae, Betulaceae).</title>
        <authorList>
            <person name="Yang X."/>
            <person name="Wang Z."/>
            <person name="Zhang L."/>
            <person name="Hao G."/>
            <person name="Liu J."/>
            <person name="Yang Y."/>
        </authorList>
    </citation>
    <scope>NUCLEOTIDE SEQUENCE [LARGE SCALE GENOMIC DNA]</scope>
    <source>
        <strain evidence="9">Cfa_2016G</strain>
        <tissue evidence="9">Leaf</tissue>
    </source>
</reference>